<comment type="caution">
    <text evidence="7">The sequence shown here is derived from an EMBL/GenBank/DDBJ whole genome shotgun (WGS) entry which is preliminary data.</text>
</comment>
<keyword evidence="3" id="KW-0540">Nuclease</keyword>
<dbReference type="Gene3D" id="3.30.2170.10">
    <property type="entry name" value="archaeoglobus fulgidus dsm 4304 superfamily"/>
    <property type="match status" value="1"/>
</dbReference>
<dbReference type="EMBL" id="BAAAQR010000014">
    <property type="protein sequence ID" value="GAA2153493.1"/>
    <property type="molecule type" value="Genomic_DNA"/>
</dbReference>
<evidence type="ECO:0000256" key="2">
    <source>
        <dbReference type="ARBA" id="ARBA00022490"/>
    </source>
</evidence>
<gene>
    <name evidence="7" type="ORF">GCM10009844_37960</name>
</gene>
<dbReference type="GO" id="GO:0004519">
    <property type="term" value="F:endonuclease activity"/>
    <property type="evidence" value="ECO:0007669"/>
    <property type="project" value="UniProtKB-KW"/>
</dbReference>
<proteinExistence type="predicted"/>
<reference evidence="7 8" key="1">
    <citation type="journal article" date="2019" name="Int. J. Syst. Evol. Microbiol.">
        <title>The Global Catalogue of Microorganisms (GCM) 10K type strain sequencing project: providing services to taxonomists for standard genome sequencing and annotation.</title>
        <authorList>
            <consortium name="The Broad Institute Genomics Platform"/>
            <consortium name="The Broad Institute Genome Sequencing Center for Infectious Disease"/>
            <person name="Wu L."/>
            <person name="Ma J."/>
        </authorList>
    </citation>
    <scope>NUCLEOTIDE SEQUENCE [LARGE SCALE GENOMIC DNA]</scope>
    <source>
        <strain evidence="7 8">JCM 16022</strain>
    </source>
</reference>
<dbReference type="InterPro" id="IPR007581">
    <property type="entry name" value="Endonuclease-V"/>
</dbReference>
<comment type="subcellular location">
    <subcellularLocation>
        <location evidence="1">Cytoplasm</location>
    </subcellularLocation>
</comment>
<evidence type="ECO:0000256" key="3">
    <source>
        <dbReference type="ARBA" id="ARBA00022722"/>
    </source>
</evidence>
<dbReference type="Pfam" id="PF04493">
    <property type="entry name" value="Endonuclease_5"/>
    <property type="match status" value="1"/>
</dbReference>
<evidence type="ECO:0000256" key="6">
    <source>
        <dbReference type="SAM" id="MobiDB-lite"/>
    </source>
</evidence>
<feature type="region of interest" description="Disordered" evidence="6">
    <location>
        <begin position="201"/>
        <end position="225"/>
    </location>
</feature>
<feature type="compositionally biased region" description="Basic and acidic residues" evidence="6">
    <location>
        <begin position="203"/>
        <end position="225"/>
    </location>
</feature>
<keyword evidence="2" id="KW-0963">Cytoplasm</keyword>
<keyword evidence="8" id="KW-1185">Reference proteome</keyword>
<sequence length="225" mass="24170">MWPTDEESLVARQRELAATPAEPWTPPDEGLRTGGCWVCFARGQAGPGSAGDPAWTASVAMREGRVLEQHVIRGAAGAAYVPGLLALRLGALMEQAVRALAGRPDVLLVDATGRDHPHRAGLALHLGAELAMPTVGVTHRPLRAEGPWPADRRGATSPLRLGDEVVACWLRTRPGVRPLVVHPGWRVDLHTAVALVSGAARRRTPEPLRRARQAAREARSRADVR</sequence>
<evidence type="ECO:0000256" key="4">
    <source>
        <dbReference type="ARBA" id="ARBA00022759"/>
    </source>
</evidence>
<dbReference type="PANTHER" id="PTHR28511">
    <property type="entry name" value="ENDONUCLEASE V"/>
    <property type="match status" value="1"/>
</dbReference>
<dbReference type="PANTHER" id="PTHR28511:SF1">
    <property type="entry name" value="ENDONUCLEASE V"/>
    <property type="match status" value="1"/>
</dbReference>
<evidence type="ECO:0000256" key="1">
    <source>
        <dbReference type="ARBA" id="ARBA00004496"/>
    </source>
</evidence>
<evidence type="ECO:0000256" key="5">
    <source>
        <dbReference type="ARBA" id="ARBA00022801"/>
    </source>
</evidence>
<evidence type="ECO:0000313" key="8">
    <source>
        <dbReference type="Proteomes" id="UP001501771"/>
    </source>
</evidence>
<protein>
    <submittedName>
        <fullName evidence="7">Endonuclease V</fullName>
    </submittedName>
</protein>
<keyword evidence="5" id="KW-0378">Hydrolase</keyword>
<name>A0ABN3A437_9ACTN</name>
<keyword evidence="4 7" id="KW-0255">Endonuclease</keyword>
<evidence type="ECO:0000313" key="7">
    <source>
        <dbReference type="EMBL" id="GAA2153493.1"/>
    </source>
</evidence>
<dbReference type="Proteomes" id="UP001501771">
    <property type="component" value="Unassembled WGS sequence"/>
</dbReference>
<dbReference type="RefSeq" id="WP_344156119.1">
    <property type="nucleotide sequence ID" value="NZ_BAAAQR010000014.1"/>
</dbReference>
<organism evidence="7 8">
    <name type="scientific">Nocardioides koreensis</name>
    <dbReference type="NCBI Taxonomy" id="433651"/>
    <lineage>
        <taxon>Bacteria</taxon>
        <taxon>Bacillati</taxon>
        <taxon>Actinomycetota</taxon>
        <taxon>Actinomycetes</taxon>
        <taxon>Propionibacteriales</taxon>
        <taxon>Nocardioidaceae</taxon>
        <taxon>Nocardioides</taxon>
    </lineage>
</organism>
<accession>A0ABN3A437</accession>